<keyword evidence="3" id="KW-1185">Reference proteome</keyword>
<dbReference type="AlphaFoldDB" id="A0A1U9NGU7"/>
<evidence type="ECO:0000256" key="1">
    <source>
        <dbReference type="SAM" id="Phobius"/>
    </source>
</evidence>
<feature type="transmembrane region" description="Helical" evidence="1">
    <location>
        <begin position="47"/>
        <end position="66"/>
    </location>
</feature>
<proteinExistence type="predicted"/>
<dbReference type="RefSeq" id="WP_146658871.1">
    <property type="nucleotide sequence ID" value="NZ_CP019791.1"/>
</dbReference>
<dbReference type="Proteomes" id="UP000189674">
    <property type="component" value="Chromosome"/>
</dbReference>
<feature type="transmembrane region" description="Helical" evidence="1">
    <location>
        <begin position="73"/>
        <end position="94"/>
    </location>
</feature>
<keyword evidence="1" id="KW-0812">Transmembrane</keyword>
<keyword evidence="1" id="KW-1133">Transmembrane helix</keyword>
<protein>
    <submittedName>
        <fullName evidence="2">Uncharacterized protein</fullName>
    </submittedName>
</protein>
<reference evidence="3" key="1">
    <citation type="submission" date="2017-02" db="EMBL/GenBank/DDBJ databases">
        <title>Comparative genomics and description of representatives of a novel lineage of planctomycetes thriving in anoxic sediments.</title>
        <authorList>
            <person name="Spring S."/>
            <person name="Bunk B."/>
            <person name="Sproer C."/>
        </authorList>
    </citation>
    <scope>NUCLEOTIDE SEQUENCE [LARGE SCALE GENOMIC DNA]</scope>
    <source>
        <strain evidence="3">ST-NAGAB-D1</strain>
    </source>
</reference>
<dbReference type="KEGG" id="alus:STSP2_00125"/>
<evidence type="ECO:0000313" key="3">
    <source>
        <dbReference type="Proteomes" id="UP000189674"/>
    </source>
</evidence>
<accession>A0A1U9NGU7</accession>
<keyword evidence="1" id="KW-0472">Membrane</keyword>
<name>A0A1U9NGU7_9BACT</name>
<organism evidence="2 3">
    <name type="scientific">Anaerohalosphaera lusitana</name>
    <dbReference type="NCBI Taxonomy" id="1936003"/>
    <lineage>
        <taxon>Bacteria</taxon>
        <taxon>Pseudomonadati</taxon>
        <taxon>Planctomycetota</taxon>
        <taxon>Phycisphaerae</taxon>
        <taxon>Sedimentisphaerales</taxon>
        <taxon>Anaerohalosphaeraceae</taxon>
        <taxon>Anaerohalosphaera</taxon>
    </lineage>
</organism>
<gene>
    <name evidence="2" type="ORF">STSP2_00125</name>
</gene>
<dbReference type="EMBL" id="CP019791">
    <property type="protein sequence ID" value="AQT66987.1"/>
    <property type="molecule type" value="Genomic_DNA"/>
</dbReference>
<sequence>MSKKWRIDIAGVSVIVCFVLVLVLLFSYARSSLDQGIYNHAVERALYFARIFIVLVPAGMLLLFLFSAVRKHFGMAVVYFIVTAFIVLQVPILVSRSFRMTYDVTSGYLMTEKLGRAVEVFCERPEQAGLPNEQWVAAFVKYAEAEEIWPSNLERCTFNDAIELTKLSSQPGDVFVFVFSPYDEENPNAQKPLLANVSMIEGWKDDYLLLYRNDGEIFRYLPDEDCYYEIDRSAWPLGGQ</sequence>
<feature type="transmembrane region" description="Helical" evidence="1">
    <location>
        <begin position="7"/>
        <end position="27"/>
    </location>
</feature>
<evidence type="ECO:0000313" key="2">
    <source>
        <dbReference type="EMBL" id="AQT66987.1"/>
    </source>
</evidence>